<protein>
    <submittedName>
        <fullName evidence="1">Uncharacterized protein</fullName>
    </submittedName>
</protein>
<feature type="non-terminal residue" evidence="1">
    <location>
        <position position="1"/>
    </location>
</feature>
<proteinExistence type="predicted"/>
<comment type="caution">
    <text evidence="1">The sequence shown here is derived from an EMBL/GenBank/DDBJ whole genome shotgun (WGS) entry which is preliminary data.</text>
</comment>
<name>A0AAD9VL15_9HYME</name>
<dbReference type="EMBL" id="JAIFRP010002035">
    <property type="protein sequence ID" value="KAK2577715.1"/>
    <property type="molecule type" value="Genomic_DNA"/>
</dbReference>
<reference evidence="1" key="1">
    <citation type="submission" date="2021-08" db="EMBL/GenBank/DDBJ databases">
        <authorList>
            <person name="Misof B."/>
            <person name="Oliver O."/>
            <person name="Podsiadlowski L."/>
            <person name="Donath A."/>
            <person name="Peters R."/>
            <person name="Mayer C."/>
            <person name="Rust J."/>
            <person name="Gunkel S."/>
            <person name="Lesny P."/>
            <person name="Martin S."/>
            <person name="Oeyen J.P."/>
            <person name="Petersen M."/>
            <person name="Panagiotis P."/>
            <person name="Wilbrandt J."/>
            <person name="Tanja T."/>
        </authorList>
    </citation>
    <scope>NUCLEOTIDE SEQUENCE</scope>
    <source>
        <strain evidence="1">GBR_01_08_01A</strain>
        <tissue evidence="1">Thorax + abdomen</tissue>
    </source>
</reference>
<evidence type="ECO:0000313" key="2">
    <source>
        <dbReference type="Proteomes" id="UP001258017"/>
    </source>
</evidence>
<gene>
    <name evidence="1" type="ORF">KPH14_012868</name>
</gene>
<reference evidence="1" key="2">
    <citation type="journal article" date="2023" name="Commun. Biol.">
        <title>Intrasexual cuticular hydrocarbon dimorphism in a wasp sheds light on hydrocarbon biosynthesis genes in Hymenoptera.</title>
        <authorList>
            <person name="Moris V.C."/>
            <person name="Podsiadlowski L."/>
            <person name="Martin S."/>
            <person name="Oeyen J.P."/>
            <person name="Donath A."/>
            <person name="Petersen M."/>
            <person name="Wilbrandt J."/>
            <person name="Misof B."/>
            <person name="Liedtke D."/>
            <person name="Thamm M."/>
            <person name="Scheiner R."/>
            <person name="Schmitt T."/>
            <person name="Niehuis O."/>
        </authorList>
    </citation>
    <scope>NUCLEOTIDE SEQUENCE</scope>
    <source>
        <strain evidence="1">GBR_01_08_01A</strain>
    </source>
</reference>
<dbReference type="Proteomes" id="UP001258017">
    <property type="component" value="Unassembled WGS sequence"/>
</dbReference>
<sequence length="37" mass="4278">PPQITLEVDTNRLHTARERNRGASHPHMRVQRETIGC</sequence>
<keyword evidence="2" id="KW-1185">Reference proteome</keyword>
<evidence type="ECO:0000313" key="1">
    <source>
        <dbReference type="EMBL" id="KAK2577715.1"/>
    </source>
</evidence>
<dbReference type="AlphaFoldDB" id="A0AAD9VL15"/>
<accession>A0AAD9VL15</accession>
<organism evidence="1 2">
    <name type="scientific">Odynerus spinipes</name>
    <dbReference type="NCBI Taxonomy" id="1348599"/>
    <lineage>
        <taxon>Eukaryota</taxon>
        <taxon>Metazoa</taxon>
        <taxon>Ecdysozoa</taxon>
        <taxon>Arthropoda</taxon>
        <taxon>Hexapoda</taxon>
        <taxon>Insecta</taxon>
        <taxon>Pterygota</taxon>
        <taxon>Neoptera</taxon>
        <taxon>Endopterygota</taxon>
        <taxon>Hymenoptera</taxon>
        <taxon>Apocrita</taxon>
        <taxon>Aculeata</taxon>
        <taxon>Vespoidea</taxon>
        <taxon>Vespidae</taxon>
        <taxon>Eumeninae</taxon>
        <taxon>Odynerus</taxon>
    </lineage>
</organism>